<evidence type="ECO:0000313" key="4">
    <source>
        <dbReference type="EMBL" id="UOR04858.1"/>
    </source>
</evidence>
<dbReference type="EMBL" id="CP095053">
    <property type="protein sequence ID" value="UOR04858.1"/>
    <property type="molecule type" value="Genomic_DNA"/>
</dbReference>
<feature type="chain" id="PRO_5035762270" evidence="2">
    <location>
        <begin position="27"/>
        <end position="547"/>
    </location>
</feature>
<dbReference type="Proteomes" id="UP000829925">
    <property type="component" value="Chromosome"/>
</dbReference>
<keyword evidence="1 2" id="KW-0732">Signal</keyword>
<dbReference type="Pfam" id="PF13205">
    <property type="entry name" value="Big_5"/>
    <property type="match status" value="1"/>
</dbReference>
<name>A0A8T9SRU0_9BACT</name>
<organism evidence="4 5">
    <name type="scientific">Hymenobacter aerilatus</name>
    <dbReference type="NCBI Taxonomy" id="2932251"/>
    <lineage>
        <taxon>Bacteria</taxon>
        <taxon>Pseudomonadati</taxon>
        <taxon>Bacteroidota</taxon>
        <taxon>Cytophagia</taxon>
        <taxon>Cytophagales</taxon>
        <taxon>Hymenobacteraceae</taxon>
        <taxon>Hymenobacter</taxon>
    </lineage>
</organism>
<protein>
    <submittedName>
        <fullName evidence="4">Ig-like domain-containing domain</fullName>
    </submittedName>
</protein>
<gene>
    <name evidence="4" type="ORF">MUN82_18180</name>
</gene>
<dbReference type="AlphaFoldDB" id="A0A8T9SRU0"/>
<dbReference type="InterPro" id="IPR013784">
    <property type="entry name" value="Carb-bd-like_fold"/>
</dbReference>
<evidence type="ECO:0000313" key="5">
    <source>
        <dbReference type="Proteomes" id="UP000829925"/>
    </source>
</evidence>
<dbReference type="InterPro" id="IPR032812">
    <property type="entry name" value="SbsA_Ig"/>
</dbReference>
<accession>A0A8T9SRU0</accession>
<keyword evidence="5" id="KW-1185">Reference proteome</keyword>
<dbReference type="SUPFAM" id="SSF49452">
    <property type="entry name" value="Starch-binding domain-like"/>
    <property type="match status" value="1"/>
</dbReference>
<feature type="signal peptide" evidence="2">
    <location>
        <begin position="1"/>
        <end position="26"/>
    </location>
</feature>
<evidence type="ECO:0000256" key="1">
    <source>
        <dbReference type="ARBA" id="ARBA00022729"/>
    </source>
</evidence>
<dbReference type="KEGG" id="haei:MUN82_18180"/>
<evidence type="ECO:0000259" key="3">
    <source>
        <dbReference type="Pfam" id="PF13205"/>
    </source>
</evidence>
<proteinExistence type="predicted"/>
<feature type="domain" description="SbsA Ig-like" evidence="3">
    <location>
        <begin position="34"/>
        <end position="135"/>
    </location>
</feature>
<reference evidence="4 5" key="1">
    <citation type="submission" date="2022-04" db="EMBL/GenBank/DDBJ databases">
        <title>Hymenobacter sp. isolated from the air.</title>
        <authorList>
            <person name="Won M."/>
            <person name="Lee C.-M."/>
            <person name="Woen H.-Y."/>
            <person name="Kwon S.-W."/>
        </authorList>
    </citation>
    <scope>NUCLEOTIDE SEQUENCE [LARGE SCALE GENOMIC DNA]</scope>
    <source>
        <strain evidence="5">5413 J-13</strain>
    </source>
</reference>
<dbReference type="GO" id="GO:0030246">
    <property type="term" value="F:carbohydrate binding"/>
    <property type="evidence" value="ECO:0007669"/>
    <property type="project" value="InterPro"/>
</dbReference>
<dbReference type="PROSITE" id="PS51257">
    <property type="entry name" value="PROKAR_LIPOPROTEIN"/>
    <property type="match status" value="1"/>
</dbReference>
<sequence length="547" mass="60436">MMQFVRAGWMRWVAGMALLSGCATIASPDGGARDTVPPELVSISPEQGARNVKTQTIRLEFSEEVQLQDLAKNLIVAPLIPDDNRYKVREDRTAISLIYDKPFAPNTTYSFNFGDAVVDITEKNKAKNVRLAFSTGPQLDSGMVRGVVMDLLTTKPAENASVMLYPANDTAFSVRKGRPYYLARTDKAGAFTLENLKAGPYRLYALVDKNQSFRYEEGEKIAYLPEPIQVGETLDSVRLQLVRPDARRAIITSQQPEPTRYKVAFNEGVRRARLAPLSGTAARPDTALLNQGVLLAEQGKTLLVFKTPAFAEGRYLLTATDSAGNVGRDTLNVRFQGKESTRRTVGYAVEGNPQQVYRQGQVRVKFAVPVRIAPDKPFATLTEDSTAAKRPLRLPKDGRLNDTRTELIINLDTKAEKTLVFQFDSTAIQAVTGQSLGFRPLKLGVSEQPASGSLSGTIQTKYTSYQVQVIDQNAQPIAVLESPKKTFRFDNLPPGTYRLRVLIDANNDGIWQGSDPNLQLLPEPVYLGPVLQPVRAGWDQEDIPLVF</sequence>
<evidence type="ECO:0000256" key="2">
    <source>
        <dbReference type="SAM" id="SignalP"/>
    </source>
</evidence>